<organism evidence="2 3">
    <name type="scientific">Meloidogyne graminicola</name>
    <dbReference type="NCBI Taxonomy" id="189291"/>
    <lineage>
        <taxon>Eukaryota</taxon>
        <taxon>Metazoa</taxon>
        <taxon>Ecdysozoa</taxon>
        <taxon>Nematoda</taxon>
        <taxon>Chromadorea</taxon>
        <taxon>Rhabditida</taxon>
        <taxon>Tylenchina</taxon>
        <taxon>Tylenchomorpha</taxon>
        <taxon>Tylenchoidea</taxon>
        <taxon>Meloidogynidae</taxon>
        <taxon>Meloidogyninae</taxon>
        <taxon>Meloidogyne</taxon>
    </lineage>
</organism>
<comment type="caution">
    <text evidence="2">The sequence shown here is derived from an EMBL/GenBank/DDBJ whole genome shotgun (WGS) entry which is preliminary data.</text>
</comment>
<dbReference type="EMBL" id="JABEBT010000034">
    <property type="protein sequence ID" value="KAF7636021.1"/>
    <property type="molecule type" value="Genomic_DNA"/>
</dbReference>
<feature type="non-terminal residue" evidence="2">
    <location>
        <position position="1"/>
    </location>
</feature>
<accession>A0A8S9ZRG6</accession>
<feature type="chain" id="PRO_5035804031" evidence="1">
    <location>
        <begin position="21"/>
        <end position="116"/>
    </location>
</feature>
<evidence type="ECO:0000256" key="1">
    <source>
        <dbReference type="SAM" id="SignalP"/>
    </source>
</evidence>
<proteinExistence type="predicted"/>
<evidence type="ECO:0000313" key="3">
    <source>
        <dbReference type="Proteomes" id="UP000605970"/>
    </source>
</evidence>
<dbReference type="AlphaFoldDB" id="A0A8S9ZRG6"/>
<gene>
    <name evidence="2" type="ORF">Mgra_00004470</name>
</gene>
<sequence length="116" mass="13701">FFRFVLSFLLILFYSAETFGIRCYAGQKGSNFRVGVREYDCPAKFNFCYTALCNYDDWLYTGYFRMGCADKNFCEWPGNYTWRRRCSELKGVGIFNNNYFMGVNCRLCNKDLCNEA</sequence>
<reference evidence="2" key="1">
    <citation type="journal article" date="2020" name="Ecol. Evol.">
        <title>Genome structure and content of the rice root-knot nematode (Meloidogyne graminicola).</title>
        <authorList>
            <person name="Phan N.T."/>
            <person name="Danchin E.G.J."/>
            <person name="Klopp C."/>
            <person name="Perfus-Barbeoch L."/>
            <person name="Kozlowski D.K."/>
            <person name="Koutsovoulos G.D."/>
            <person name="Lopez-Roques C."/>
            <person name="Bouchez O."/>
            <person name="Zahm M."/>
            <person name="Besnard G."/>
            <person name="Bellafiore S."/>
        </authorList>
    </citation>
    <scope>NUCLEOTIDE SEQUENCE</scope>
    <source>
        <strain evidence="2">VN-18</strain>
    </source>
</reference>
<dbReference type="Proteomes" id="UP000605970">
    <property type="component" value="Unassembled WGS sequence"/>
</dbReference>
<keyword evidence="3" id="KW-1185">Reference proteome</keyword>
<feature type="signal peptide" evidence="1">
    <location>
        <begin position="1"/>
        <end position="20"/>
    </location>
</feature>
<protein>
    <submittedName>
        <fullName evidence="2">Uncharacterized protein</fullName>
    </submittedName>
</protein>
<name>A0A8S9ZRG6_9BILA</name>
<evidence type="ECO:0000313" key="2">
    <source>
        <dbReference type="EMBL" id="KAF7636021.1"/>
    </source>
</evidence>
<keyword evidence="1" id="KW-0732">Signal</keyword>
<feature type="non-terminal residue" evidence="2">
    <location>
        <position position="116"/>
    </location>
</feature>